<accession>A0ABU5RFY3</accession>
<reference evidence="2 3" key="1">
    <citation type="submission" date="2023-12" db="EMBL/GenBank/DDBJ databases">
        <title>Amycolatopsis sp. V23-08.</title>
        <authorList>
            <person name="Somphong A."/>
        </authorList>
    </citation>
    <scope>NUCLEOTIDE SEQUENCE [LARGE SCALE GENOMIC DNA]</scope>
    <source>
        <strain evidence="2 3">V23-08</strain>
    </source>
</reference>
<evidence type="ECO:0000313" key="3">
    <source>
        <dbReference type="Proteomes" id="UP001304298"/>
    </source>
</evidence>
<dbReference type="EMBL" id="JAYFSI010000008">
    <property type="protein sequence ID" value="MEA5364056.1"/>
    <property type="molecule type" value="Genomic_DNA"/>
</dbReference>
<proteinExistence type="predicted"/>
<feature type="chain" id="PRO_5045451497" evidence="1">
    <location>
        <begin position="24"/>
        <end position="188"/>
    </location>
</feature>
<keyword evidence="3" id="KW-1185">Reference proteome</keyword>
<organism evidence="2 3">
    <name type="scientific">Amycolatopsis heterodermiae</name>
    <dbReference type="NCBI Taxonomy" id="3110235"/>
    <lineage>
        <taxon>Bacteria</taxon>
        <taxon>Bacillati</taxon>
        <taxon>Actinomycetota</taxon>
        <taxon>Actinomycetes</taxon>
        <taxon>Pseudonocardiales</taxon>
        <taxon>Pseudonocardiaceae</taxon>
        <taxon>Amycolatopsis</taxon>
    </lineage>
</organism>
<keyword evidence="1" id="KW-0732">Signal</keyword>
<gene>
    <name evidence="2" type="ORF">VA596_31300</name>
</gene>
<sequence>MRIGTAVAAALLATGLAAGTANATTYTTNSGMLTYNCTFPGVAPQPTTVTAQLSVTEPHAGQPFTVTPSATQTYTAAVRALLNAAGYDQVRGSLAATFTVSGATPASGTIAGSFPAQPFTSVSVTGSPQVFTAGAAFAVGFAMGPGITETLEFHKASTGAWVPWASNCTLRSTSPAQNTSFQPSIPIS</sequence>
<evidence type="ECO:0000256" key="1">
    <source>
        <dbReference type="SAM" id="SignalP"/>
    </source>
</evidence>
<feature type="signal peptide" evidence="1">
    <location>
        <begin position="1"/>
        <end position="23"/>
    </location>
</feature>
<protein>
    <submittedName>
        <fullName evidence="2">Uncharacterized protein</fullName>
    </submittedName>
</protein>
<evidence type="ECO:0000313" key="2">
    <source>
        <dbReference type="EMBL" id="MEA5364056.1"/>
    </source>
</evidence>
<dbReference type="RefSeq" id="WP_323331802.1">
    <property type="nucleotide sequence ID" value="NZ_JAYFSI010000008.1"/>
</dbReference>
<comment type="caution">
    <text evidence="2">The sequence shown here is derived from an EMBL/GenBank/DDBJ whole genome shotgun (WGS) entry which is preliminary data.</text>
</comment>
<name>A0ABU5RFY3_9PSEU</name>
<dbReference type="Proteomes" id="UP001304298">
    <property type="component" value="Unassembled WGS sequence"/>
</dbReference>